<keyword evidence="3" id="KW-1185">Reference proteome</keyword>
<evidence type="ECO:0000259" key="1">
    <source>
        <dbReference type="PROSITE" id="PS51186"/>
    </source>
</evidence>
<feature type="domain" description="N-acetyltransferase" evidence="1">
    <location>
        <begin position="15"/>
        <end position="162"/>
    </location>
</feature>
<dbReference type="PANTHER" id="PTHR43792">
    <property type="entry name" value="GNAT FAMILY, PUTATIVE (AFU_ORTHOLOGUE AFUA_3G00765)-RELATED-RELATED"/>
    <property type="match status" value="1"/>
</dbReference>
<dbReference type="Proteomes" id="UP001556040">
    <property type="component" value="Unassembled WGS sequence"/>
</dbReference>
<dbReference type="Pfam" id="PF13302">
    <property type="entry name" value="Acetyltransf_3"/>
    <property type="match status" value="1"/>
</dbReference>
<name>A0ABV3Q6Q5_9BACL</name>
<comment type="caution">
    <text evidence="2">The sequence shown here is derived from an EMBL/GenBank/DDBJ whole genome shotgun (WGS) entry which is preliminary data.</text>
</comment>
<evidence type="ECO:0000313" key="2">
    <source>
        <dbReference type="EMBL" id="MEW9503025.1"/>
    </source>
</evidence>
<proteinExistence type="predicted"/>
<dbReference type="EMBL" id="JBFMIA010000020">
    <property type="protein sequence ID" value="MEW9503025.1"/>
    <property type="molecule type" value="Genomic_DNA"/>
</dbReference>
<dbReference type="InterPro" id="IPR000182">
    <property type="entry name" value="GNAT_dom"/>
</dbReference>
<dbReference type="RefSeq" id="WP_367780513.1">
    <property type="nucleotide sequence ID" value="NZ_JBFMIA010000020.1"/>
</dbReference>
<protein>
    <submittedName>
        <fullName evidence="2">GNAT family N-acetyltransferase</fullName>
    </submittedName>
</protein>
<gene>
    <name evidence="2" type="ORF">AB1471_14630</name>
</gene>
<accession>A0ABV3Q6Q5</accession>
<sequence length="162" mass="18761">MIETERCLLYVIQQSNYKDVKELYLNKDVREFLGGTREEEGIQGTFDEMINSNNDSSYWIVRNKKTNEFIGLVSLDPHHIGNDIEISYQFLPKWWGAGYATEVMKEIIKFAFESLNLSRVIAVTQTANISSRKLLERLGMKLISKYQRFGADQSLYSIESNS</sequence>
<evidence type="ECO:0000313" key="3">
    <source>
        <dbReference type="Proteomes" id="UP001556040"/>
    </source>
</evidence>
<dbReference type="SUPFAM" id="SSF55729">
    <property type="entry name" value="Acyl-CoA N-acyltransferases (Nat)"/>
    <property type="match status" value="1"/>
</dbReference>
<reference evidence="2 3" key="1">
    <citation type="journal article" date="1979" name="Int. J. Syst. Evol. Microbiol.">
        <title>Bacillus globisporus subsp. marinus subsp. nov.</title>
        <authorList>
            <person name="Liu H."/>
        </authorList>
    </citation>
    <scope>NUCLEOTIDE SEQUENCE [LARGE SCALE GENOMIC DNA]</scope>
    <source>
        <strain evidence="2 3">DSM 1297</strain>
    </source>
</reference>
<dbReference type="InterPro" id="IPR051531">
    <property type="entry name" value="N-acetyltransferase"/>
</dbReference>
<dbReference type="Gene3D" id="3.40.630.30">
    <property type="match status" value="1"/>
</dbReference>
<dbReference type="InterPro" id="IPR016181">
    <property type="entry name" value="Acyl_CoA_acyltransferase"/>
</dbReference>
<dbReference type="PROSITE" id="PS51186">
    <property type="entry name" value="GNAT"/>
    <property type="match status" value="1"/>
</dbReference>
<organism evidence="2 3">
    <name type="scientific">Jeotgalibacillus marinus</name>
    <dbReference type="NCBI Taxonomy" id="86667"/>
    <lineage>
        <taxon>Bacteria</taxon>
        <taxon>Bacillati</taxon>
        <taxon>Bacillota</taxon>
        <taxon>Bacilli</taxon>
        <taxon>Bacillales</taxon>
        <taxon>Caryophanaceae</taxon>
        <taxon>Jeotgalibacillus</taxon>
    </lineage>
</organism>
<dbReference type="PANTHER" id="PTHR43792:SF1">
    <property type="entry name" value="N-ACETYLTRANSFERASE DOMAIN-CONTAINING PROTEIN"/>
    <property type="match status" value="1"/>
</dbReference>